<dbReference type="CDD" id="cd04842">
    <property type="entry name" value="Peptidases_S8_Kp43_protease"/>
    <property type="match status" value="1"/>
</dbReference>
<dbReference type="EMBL" id="SMAF01000026">
    <property type="protein sequence ID" value="TCS93681.1"/>
    <property type="molecule type" value="Genomic_DNA"/>
</dbReference>
<dbReference type="SUPFAM" id="SSF49785">
    <property type="entry name" value="Galactose-binding domain-like"/>
    <property type="match status" value="1"/>
</dbReference>
<proteinExistence type="inferred from homology"/>
<feature type="signal peptide" evidence="7">
    <location>
        <begin position="1"/>
        <end position="18"/>
    </location>
</feature>
<dbReference type="CDD" id="cd00063">
    <property type="entry name" value="FN3"/>
    <property type="match status" value="1"/>
</dbReference>
<keyword evidence="4 5" id="KW-0720">Serine protease</keyword>
<dbReference type="PRINTS" id="PR00723">
    <property type="entry name" value="SUBTILISIN"/>
</dbReference>
<reference evidence="9 10" key="1">
    <citation type="submission" date="2019-03" db="EMBL/GenBank/DDBJ databases">
        <title>Genomic Encyclopedia of Type Strains, Phase IV (KMG-IV): sequencing the most valuable type-strain genomes for metagenomic binning, comparative biology and taxonomic classification.</title>
        <authorList>
            <person name="Goeker M."/>
        </authorList>
    </citation>
    <scope>NUCLEOTIDE SEQUENCE [LARGE SCALE GENOMIC DNA]</scope>
    <source>
        <strain evidence="9 10">DSM 21944</strain>
    </source>
</reference>
<keyword evidence="7" id="KW-0732">Signal</keyword>
<feature type="domain" description="Fibronectin type-III" evidence="8">
    <location>
        <begin position="852"/>
        <end position="947"/>
    </location>
</feature>
<organism evidence="9 10">
    <name type="scientific">Pseudofulvimonas gallinarii</name>
    <dbReference type="NCBI Taxonomy" id="634155"/>
    <lineage>
        <taxon>Bacteria</taxon>
        <taxon>Pseudomonadati</taxon>
        <taxon>Pseudomonadota</taxon>
        <taxon>Gammaproteobacteria</taxon>
        <taxon>Lysobacterales</taxon>
        <taxon>Rhodanobacteraceae</taxon>
        <taxon>Pseudofulvimonas</taxon>
    </lineage>
</organism>
<evidence type="ECO:0000313" key="10">
    <source>
        <dbReference type="Proteomes" id="UP000294599"/>
    </source>
</evidence>
<evidence type="ECO:0000256" key="4">
    <source>
        <dbReference type="ARBA" id="ARBA00022825"/>
    </source>
</evidence>
<dbReference type="InterPro" id="IPR008979">
    <property type="entry name" value="Galactose-bd-like_sf"/>
</dbReference>
<name>A0A4R3L229_9GAMM</name>
<keyword evidence="10" id="KW-1185">Reference proteome</keyword>
<dbReference type="SUPFAM" id="SSF52743">
    <property type="entry name" value="Subtilisin-like"/>
    <property type="match status" value="1"/>
</dbReference>
<dbReference type="InterPro" id="IPR003961">
    <property type="entry name" value="FN3_dom"/>
</dbReference>
<feature type="active site" description="Charge relay system" evidence="5">
    <location>
        <position position="252"/>
    </location>
</feature>
<dbReference type="Pfam" id="PF00082">
    <property type="entry name" value="Peptidase_S8"/>
    <property type="match status" value="1"/>
</dbReference>
<accession>A0A4R3L229</accession>
<dbReference type="GO" id="GO:0004252">
    <property type="term" value="F:serine-type endopeptidase activity"/>
    <property type="evidence" value="ECO:0007669"/>
    <property type="project" value="UniProtKB-UniRule"/>
</dbReference>
<dbReference type="Gene3D" id="2.60.40.10">
    <property type="entry name" value="Immunoglobulins"/>
    <property type="match status" value="1"/>
</dbReference>
<dbReference type="PROSITE" id="PS51892">
    <property type="entry name" value="SUBTILASE"/>
    <property type="match status" value="1"/>
</dbReference>
<evidence type="ECO:0000256" key="5">
    <source>
        <dbReference type="PROSITE-ProRule" id="PRU01240"/>
    </source>
</evidence>
<sequence>MRRFLFTPLLMVPALALAQTDDYRCVVSFDSAKLDTCANEVHANTKGLPALADLDAFKDSTLRVVKFDGPIRDEQRRALLATGAEIIGYAPYHAYLVRMSPALDTAARAVPGVSWTGPYLPIWKVDINLANDIGGMEIVEAGGIDQLNIALRPGSQRAAAQDLLSGIAGLDFRFHESGVDHDRLIYGFDYSSLADAVEQIARLDDVVTVTLRWPAEFMNSQAGWLHQSGTNNQLPVFEQGLFGCGQIIGAADSGLQATHCSFSDTAYGQPVTSVCASGSTCAAGTPDFAHRKIGIHYKWSGDAGTAPADGHGHGTHVMGSIAGNNPAVAVDCTTFSSPGGTTDLDGTAPGAKLISQEMGASLQYLNSLGGNPYHAGTIAYAGGARIHSNSWGSSCRNALGSCIANCQVEYRSTSRDADLVVWENPDLAVLFAAGNSGGGSGTSAGSAGCGPGADTGAAGNAKNVFSIGSNNRGASGNAMSTFSSRGPTQDRRTKPDMTAQGGSIISASRSACGTTSMSGTSMATPTAAGLTALVREYLNRGFYPTGMANAGHAMPTPSSALLKAILVTGAETITGSGTGVTAPSTAQGWGRINLDNVLYFDGDSRNLWLHDSTAGLTTGGLHTHNLTVTGTAPLTVTLTWHDFPALVNANPAWVNQLRLEVVAPNGDVWTQKLPAGGGLTSPNPFQDTTTSNYDDINNVHRIVLPTPVAGAYQVRVRGIQVAQGGAQPYALAATGNLNVSVEADYMLTATPASAAICAGETASYSIGALGLGGFDDPVTLSVTGLPASASSSFSSNPVVPALPAATSTLGIGNTASVAAGSYPLTIDGNSGGPGFPATARNTEVTLVVADAAPAAGTLVSPANNASNVATQPTLTWNAIAGADSYRVEVATDAAFGNVVIDQVVATTSHAVAAPLSTSTSYYWRVTGSNACGTGTVSAVYTFRTVAAPGDCGVDQVAVSLLGEDFSGGLGAFTTTG</sequence>
<feature type="active site" description="Charge relay system" evidence="5">
    <location>
        <position position="313"/>
    </location>
</feature>
<dbReference type="AlphaFoldDB" id="A0A4R3L229"/>
<dbReference type="InterPro" id="IPR023828">
    <property type="entry name" value="Peptidase_S8_Ser-AS"/>
</dbReference>
<dbReference type="PROSITE" id="PS00138">
    <property type="entry name" value="SUBTILASE_SER"/>
    <property type="match status" value="1"/>
</dbReference>
<dbReference type="InterPro" id="IPR000209">
    <property type="entry name" value="Peptidase_S8/S53_dom"/>
</dbReference>
<dbReference type="InterPro" id="IPR036116">
    <property type="entry name" value="FN3_sf"/>
</dbReference>
<keyword evidence="3 5" id="KW-0378">Hydrolase</keyword>
<feature type="chain" id="PRO_5020680319" evidence="7">
    <location>
        <begin position="19"/>
        <end position="976"/>
    </location>
</feature>
<dbReference type="PANTHER" id="PTHR43399">
    <property type="entry name" value="SUBTILISIN-RELATED"/>
    <property type="match status" value="1"/>
</dbReference>
<evidence type="ECO:0000256" key="2">
    <source>
        <dbReference type="ARBA" id="ARBA00022670"/>
    </source>
</evidence>
<comment type="similarity">
    <text evidence="1 5">Belongs to the peptidase S8 family.</text>
</comment>
<dbReference type="Proteomes" id="UP000294599">
    <property type="component" value="Unassembled WGS sequence"/>
</dbReference>
<dbReference type="Gene3D" id="2.60.120.380">
    <property type="match status" value="1"/>
</dbReference>
<evidence type="ECO:0000313" key="9">
    <source>
        <dbReference type="EMBL" id="TCS93681.1"/>
    </source>
</evidence>
<dbReference type="InterPro" id="IPR034058">
    <property type="entry name" value="TagA/B/C/D_pept_dom"/>
</dbReference>
<evidence type="ECO:0000256" key="7">
    <source>
        <dbReference type="SAM" id="SignalP"/>
    </source>
</evidence>
<comment type="caution">
    <text evidence="9">The sequence shown here is derived from an EMBL/GenBank/DDBJ whole genome shotgun (WGS) entry which is preliminary data.</text>
</comment>
<dbReference type="Gene3D" id="3.40.50.200">
    <property type="entry name" value="Peptidase S8/S53 domain"/>
    <property type="match status" value="1"/>
</dbReference>
<dbReference type="SUPFAM" id="SSF49265">
    <property type="entry name" value="Fibronectin type III"/>
    <property type="match status" value="1"/>
</dbReference>
<evidence type="ECO:0000259" key="8">
    <source>
        <dbReference type="PROSITE" id="PS50853"/>
    </source>
</evidence>
<evidence type="ECO:0000256" key="3">
    <source>
        <dbReference type="ARBA" id="ARBA00022801"/>
    </source>
</evidence>
<dbReference type="GO" id="GO:0006508">
    <property type="term" value="P:proteolysis"/>
    <property type="evidence" value="ECO:0007669"/>
    <property type="project" value="UniProtKB-KW"/>
</dbReference>
<dbReference type="InterPro" id="IPR015500">
    <property type="entry name" value="Peptidase_S8_subtilisin-rel"/>
</dbReference>
<evidence type="ECO:0000256" key="6">
    <source>
        <dbReference type="SAM" id="MobiDB-lite"/>
    </source>
</evidence>
<evidence type="ECO:0000256" key="1">
    <source>
        <dbReference type="ARBA" id="ARBA00011073"/>
    </source>
</evidence>
<feature type="region of interest" description="Disordered" evidence="6">
    <location>
        <begin position="475"/>
        <end position="500"/>
    </location>
</feature>
<feature type="active site" description="Charge relay system" evidence="5">
    <location>
        <position position="521"/>
    </location>
</feature>
<dbReference type="InterPro" id="IPR036852">
    <property type="entry name" value="Peptidase_S8/S53_dom_sf"/>
</dbReference>
<dbReference type="InterPro" id="IPR013783">
    <property type="entry name" value="Ig-like_fold"/>
</dbReference>
<dbReference type="PANTHER" id="PTHR43399:SF4">
    <property type="entry name" value="CELL WALL-ASSOCIATED PROTEASE"/>
    <property type="match status" value="1"/>
</dbReference>
<dbReference type="RefSeq" id="WP_132577603.1">
    <property type="nucleotide sequence ID" value="NZ_SMAF01000026.1"/>
</dbReference>
<dbReference type="InterPro" id="IPR051048">
    <property type="entry name" value="Peptidase_S8/S53_subtilisin"/>
</dbReference>
<gene>
    <name evidence="9" type="ORF">EDC25_1261</name>
</gene>
<dbReference type="PROSITE" id="PS50853">
    <property type="entry name" value="FN3"/>
    <property type="match status" value="1"/>
</dbReference>
<feature type="compositionally biased region" description="Polar residues" evidence="6">
    <location>
        <begin position="475"/>
        <end position="487"/>
    </location>
</feature>
<protein>
    <submittedName>
        <fullName evidence="9">Subtilase family protein</fullName>
    </submittedName>
</protein>
<feature type="non-terminal residue" evidence="9">
    <location>
        <position position="976"/>
    </location>
</feature>
<keyword evidence="2 5" id="KW-0645">Protease</keyword>